<gene>
    <name evidence="2" type="ORF">AP20H10_11610</name>
</gene>
<sequence>MITKFKPTWMIPVIYSISPSKLQDMGIKAVFSDLDNTLIPWNNPDGTPQLRDWIDQLKKYNIELIVISNNKHNRVKRALESLKLNFISRACKPLPRGIKQALKKYNLDSKQVIMVGDQLLTDVWASNNANVRSVLVKPLIESDAWNTKPNRMIESVIWKKLRKKFSNLDWQEDINDRN</sequence>
<dbReference type="InterPro" id="IPR036412">
    <property type="entry name" value="HAD-like_sf"/>
</dbReference>
<proteinExistence type="predicted"/>
<protein>
    <submittedName>
        <fullName evidence="2">YqeG family HAD IIIA-type phosphatase</fullName>
    </submittedName>
</protein>
<dbReference type="PANTHER" id="PTHR43316">
    <property type="entry name" value="HYDROLASE, HALOACID DELAHOGENASE-RELATED"/>
    <property type="match status" value="1"/>
</dbReference>
<keyword evidence="3" id="KW-1185">Reference proteome</keyword>
<dbReference type="Gene3D" id="3.40.50.1000">
    <property type="entry name" value="HAD superfamily/HAD-like"/>
    <property type="match status" value="1"/>
</dbReference>
<evidence type="ECO:0000313" key="2">
    <source>
        <dbReference type="EMBL" id="GAA6114798.1"/>
    </source>
</evidence>
<dbReference type="NCBIfam" id="TIGR01662">
    <property type="entry name" value="HAD-SF-IIIA"/>
    <property type="match status" value="1"/>
</dbReference>
<dbReference type="EMBL" id="BAABVV010000037">
    <property type="protein sequence ID" value="GAA6114798.1"/>
    <property type="molecule type" value="Genomic_DNA"/>
</dbReference>
<dbReference type="RefSeq" id="WP_353318393.1">
    <property type="nucleotide sequence ID" value="NZ_BAABVV010000037.1"/>
</dbReference>
<dbReference type="Proteomes" id="UP001438112">
    <property type="component" value="Unassembled WGS sequence"/>
</dbReference>
<dbReference type="SUPFAM" id="SSF56784">
    <property type="entry name" value="HAD-like"/>
    <property type="match status" value="1"/>
</dbReference>
<comment type="caution">
    <text evidence="2">The sequence shown here is derived from an EMBL/GenBank/DDBJ whole genome shotgun (WGS) entry which is preliminary data.</text>
</comment>
<dbReference type="NCBIfam" id="TIGR01668">
    <property type="entry name" value="YqeG_hyp_ppase"/>
    <property type="match status" value="1"/>
</dbReference>
<organism evidence="2 3">
    <name type="scientific">Apilactobacillus apinorum</name>
    <dbReference type="NCBI Taxonomy" id="1218495"/>
    <lineage>
        <taxon>Bacteria</taxon>
        <taxon>Bacillati</taxon>
        <taxon>Bacillota</taxon>
        <taxon>Bacilli</taxon>
        <taxon>Lactobacillales</taxon>
        <taxon>Lactobacillaceae</taxon>
        <taxon>Apilactobacillus</taxon>
    </lineage>
</organism>
<accession>A0ABP9ZJ12</accession>
<dbReference type="InterPro" id="IPR041492">
    <property type="entry name" value="HAD_2"/>
</dbReference>
<dbReference type="InterPro" id="IPR010021">
    <property type="entry name" value="PGPP1/Gep4"/>
</dbReference>
<name>A0ABP9ZJ12_9LACO</name>
<evidence type="ECO:0000256" key="1">
    <source>
        <dbReference type="ARBA" id="ARBA00022801"/>
    </source>
</evidence>
<dbReference type="Pfam" id="PF13419">
    <property type="entry name" value="HAD_2"/>
    <property type="match status" value="1"/>
</dbReference>
<dbReference type="InterPro" id="IPR023214">
    <property type="entry name" value="HAD_sf"/>
</dbReference>
<dbReference type="CDD" id="cd16416">
    <property type="entry name" value="HAD_BsYqeG-like"/>
    <property type="match status" value="1"/>
</dbReference>
<dbReference type="InterPro" id="IPR006549">
    <property type="entry name" value="HAD-SF_hydro_IIIA"/>
</dbReference>
<dbReference type="InterPro" id="IPR051540">
    <property type="entry name" value="S-2-haloacid_dehalogenase"/>
</dbReference>
<keyword evidence="1" id="KW-0378">Hydrolase</keyword>
<evidence type="ECO:0000313" key="3">
    <source>
        <dbReference type="Proteomes" id="UP001438112"/>
    </source>
</evidence>
<reference evidence="2 3" key="1">
    <citation type="submission" date="2024-03" db="EMBL/GenBank/DDBJ databases">
        <title>Inconsistent identification of Apilactobacillus kunkeei-related strains obtained by well-developed overall genome related indices.</title>
        <authorList>
            <person name="Maeno S."/>
            <person name="Endo A."/>
        </authorList>
    </citation>
    <scope>NUCLEOTIDE SEQUENCE [LARGE SCALE GENOMIC DNA]</scope>
    <source>
        <strain evidence="2 3">20H-10</strain>
    </source>
</reference>